<feature type="domain" description="N-acetyltransferase" evidence="1">
    <location>
        <begin position="113"/>
        <end position="252"/>
    </location>
</feature>
<dbReference type="CDD" id="cd04301">
    <property type="entry name" value="NAT_SF"/>
    <property type="match status" value="1"/>
</dbReference>
<gene>
    <name evidence="2" type="ORF">H8702_05870</name>
</gene>
<dbReference type="AlphaFoldDB" id="A0A8J6P7A0"/>
<dbReference type="PROSITE" id="PS51186">
    <property type="entry name" value="GNAT"/>
    <property type="match status" value="1"/>
</dbReference>
<evidence type="ECO:0000313" key="3">
    <source>
        <dbReference type="Proteomes" id="UP000632659"/>
    </source>
</evidence>
<dbReference type="InterPro" id="IPR000182">
    <property type="entry name" value="GNAT_dom"/>
</dbReference>
<dbReference type="InterPro" id="IPR027365">
    <property type="entry name" value="GNAT_acetyltra_YdfB-like"/>
</dbReference>
<reference evidence="2" key="1">
    <citation type="submission" date="2020-08" db="EMBL/GenBank/DDBJ databases">
        <title>Genome public.</title>
        <authorList>
            <person name="Liu C."/>
            <person name="Sun Q."/>
        </authorList>
    </citation>
    <scope>NUCLEOTIDE SEQUENCE</scope>
    <source>
        <strain evidence="2">NSJ-15</strain>
    </source>
</reference>
<accession>A0A8J6P7A0</accession>
<dbReference type="Proteomes" id="UP000632659">
    <property type="component" value="Unassembled WGS sequence"/>
</dbReference>
<dbReference type="InterPro" id="IPR016181">
    <property type="entry name" value="Acyl_CoA_acyltransferase"/>
</dbReference>
<name>A0A8J6P7A0_9FIRM</name>
<dbReference type="EMBL" id="JACRTL010000002">
    <property type="protein sequence ID" value="MBC8610650.1"/>
    <property type="molecule type" value="Genomic_DNA"/>
</dbReference>
<dbReference type="SUPFAM" id="SSF55729">
    <property type="entry name" value="Acyl-CoA N-acyltransferases (Nat)"/>
    <property type="match status" value="1"/>
</dbReference>
<dbReference type="GO" id="GO:0016747">
    <property type="term" value="F:acyltransferase activity, transferring groups other than amino-acyl groups"/>
    <property type="evidence" value="ECO:0007669"/>
    <property type="project" value="InterPro"/>
</dbReference>
<organism evidence="2 3">
    <name type="scientific">Massiliimalia timonensis</name>
    <dbReference type="NCBI Taxonomy" id="1987501"/>
    <lineage>
        <taxon>Bacteria</taxon>
        <taxon>Bacillati</taxon>
        <taxon>Bacillota</taxon>
        <taxon>Clostridia</taxon>
        <taxon>Eubacteriales</taxon>
        <taxon>Oscillospiraceae</taxon>
        <taxon>Massiliimalia</taxon>
    </lineage>
</organism>
<protein>
    <submittedName>
        <fullName evidence="2">GNAT family N-acetyltransferase</fullName>
    </submittedName>
</protein>
<dbReference type="Pfam" id="PF12746">
    <property type="entry name" value="GNAT_acetyltran"/>
    <property type="match status" value="1"/>
</dbReference>
<comment type="caution">
    <text evidence="2">The sequence shown here is derived from an EMBL/GenBank/DDBJ whole genome shotgun (WGS) entry which is preliminary data.</text>
</comment>
<keyword evidence="3" id="KW-1185">Reference proteome</keyword>
<dbReference type="Gene3D" id="3.40.630.30">
    <property type="match status" value="1"/>
</dbReference>
<dbReference type="RefSeq" id="WP_154825521.1">
    <property type="nucleotide sequence ID" value="NZ_JACRTL010000002.1"/>
</dbReference>
<sequence>MDNCEILQTAIRQSAVDLGCQPEDFLRPEHLVVASSAAEGARKYLTLPFGCQLVSYGSNIVASAHPSLTEWLPSYLSHSTLEHCFEPPATALLAEKLKPLGYRPGYQSEYFLPDVNRLKALSCSYELRVLEQDDLAEFYLPQWSNALCEARKELDVLGVGAFDHGKLIGLAGCSADCAQMWQIGVDVLPEYRRQGIAAALTSRLAQEILLRDKVPFYCAVWSNLKSVRNALKCGFLPAWVELSSLPVSKPRDESL</sequence>
<evidence type="ECO:0000259" key="1">
    <source>
        <dbReference type="PROSITE" id="PS51186"/>
    </source>
</evidence>
<proteinExistence type="predicted"/>
<evidence type="ECO:0000313" key="2">
    <source>
        <dbReference type="EMBL" id="MBC8610650.1"/>
    </source>
</evidence>